<evidence type="ECO:0000256" key="14">
    <source>
        <dbReference type="ARBA" id="ARBA00052688"/>
    </source>
</evidence>
<evidence type="ECO:0000256" key="18">
    <source>
        <dbReference type="ARBA" id="ARBA00081215"/>
    </source>
</evidence>
<evidence type="ECO:0000256" key="7">
    <source>
        <dbReference type="ARBA" id="ARBA00050487"/>
    </source>
</evidence>
<dbReference type="SUPFAM" id="SSF53474">
    <property type="entry name" value="alpha/beta-Hydrolases"/>
    <property type="match status" value="1"/>
</dbReference>
<comment type="similarity">
    <text evidence="4">Belongs to the peptidase S33 family. ABHD4/ABHD5 subfamily.</text>
</comment>
<evidence type="ECO:0000256" key="15">
    <source>
        <dbReference type="ARBA" id="ARBA00054321"/>
    </source>
</evidence>
<dbReference type="AlphaFoldDB" id="A0A671SNW8"/>
<comment type="catalytic activity">
    <reaction evidence="12">
        <text>1-O-(1Z-octadecenoyl)-2-(9Z-octadecenoyl)-sn-glycero-3-phospho-N-hexadecanoyl-ethanolamine + H2O = 1-O-(1Z-octadecenyl)-sn-glycero-3-phospho-N-hexadecanoyl-ethanolamine + (9Z)-octadecenoate + H(+)</text>
        <dbReference type="Rhea" id="RHEA:55240"/>
        <dbReference type="ChEBI" id="CHEBI:15377"/>
        <dbReference type="ChEBI" id="CHEBI:15378"/>
        <dbReference type="ChEBI" id="CHEBI:30823"/>
        <dbReference type="ChEBI" id="CHEBI:137009"/>
        <dbReference type="ChEBI" id="CHEBI:138663"/>
    </reaction>
    <physiologicalReaction direction="left-to-right" evidence="12">
        <dbReference type="Rhea" id="RHEA:55241"/>
    </physiologicalReaction>
</comment>
<comment type="catalytic activity">
    <reaction evidence="8">
        <text>N,1-diacyl-sn-glycero-3-phosphoethanolamine + H2O = N-acyl-sn-glycero-3-phosphoethanolamine + a fatty acid + H(+)</text>
        <dbReference type="Rhea" id="RHEA:45420"/>
        <dbReference type="ChEBI" id="CHEBI:15377"/>
        <dbReference type="ChEBI" id="CHEBI:15378"/>
        <dbReference type="ChEBI" id="CHEBI:28868"/>
        <dbReference type="ChEBI" id="CHEBI:85216"/>
        <dbReference type="ChEBI" id="CHEBI:85225"/>
    </reaction>
    <physiologicalReaction direction="left-to-right" evidence="8">
        <dbReference type="Rhea" id="RHEA:45421"/>
    </physiologicalReaction>
</comment>
<evidence type="ECO:0000256" key="1">
    <source>
        <dbReference type="ARBA" id="ARBA00022801"/>
    </source>
</evidence>
<dbReference type="RefSeq" id="XP_016298941.1">
    <property type="nucleotide sequence ID" value="XM_016443455.1"/>
</dbReference>
<dbReference type="GO" id="GO:0005739">
    <property type="term" value="C:mitochondrion"/>
    <property type="evidence" value="ECO:0007669"/>
    <property type="project" value="TreeGrafter"/>
</dbReference>
<evidence type="ECO:0000256" key="13">
    <source>
        <dbReference type="ARBA" id="ARBA00052212"/>
    </source>
</evidence>
<dbReference type="Pfam" id="PF00561">
    <property type="entry name" value="Abhydrolase_1"/>
    <property type="match status" value="1"/>
</dbReference>
<feature type="domain" description="AB hydrolase-1" evidence="19">
    <location>
        <begin position="131"/>
        <end position="236"/>
    </location>
</feature>
<evidence type="ECO:0000313" key="20">
    <source>
        <dbReference type="Ensembl" id="ENSSANP00000098142.1"/>
    </source>
</evidence>
<evidence type="ECO:0000256" key="11">
    <source>
        <dbReference type="ARBA" id="ARBA00051548"/>
    </source>
</evidence>
<evidence type="ECO:0000256" key="12">
    <source>
        <dbReference type="ARBA" id="ARBA00051976"/>
    </source>
</evidence>
<reference evidence="20" key="1">
    <citation type="submission" date="2025-08" db="UniProtKB">
        <authorList>
            <consortium name="Ensembl"/>
        </authorList>
    </citation>
    <scope>IDENTIFICATION</scope>
</reference>
<dbReference type="GO" id="GO:0005811">
    <property type="term" value="C:lipid droplet"/>
    <property type="evidence" value="ECO:0007669"/>
    <property type="project" value="TreeGrafter"/>
</dbReference>
<keyword evidence="2" id="KW-0442">Lipid degradation</keyword>
<sequence length="413" mass="45997">MYSGADVSVTTHKHNTGFKVTVCVAVPVVNTNIYASLFLWFCPVLCFILMSPANAAMQDGTDTEQTSGNWSWWPSWRPTSMSLLKSAEAKILACLQNDVWSRFVTLPNQNRIWTLKVTNKSARKHKDQATPLVMVHGFGGGVGLWIRNLDALSCSRTVYAFDLLGFGRSSRPSFPSDASLAEEQFITSIEQWRQSLGLERMILLGHSLGGYLATSYTIQYPERVSHLILVDAWGFPERPQPQLQGSGGQGSEVKRVSLPRWVKALASVFSFFNPLAVIRAAGPWGPGLVNRFRPDFKRKFEDLFDDDTMTQYIYHCNAQDPSGEVGFKAMSESLGWAKRPMVQRVLLLPPSMPVSMLYGASSWVDSSTGNIVTQIRGKSPTSVMLIEDASHHVYADQPEEFNRVVESICNTVD</sequence>
<evidence type="ECO:0000256" key="9">
    <source>
        <dbReference type="ARBA" id="ARBA00050998"/>
    </source>
</evidence>
<comment type="function">
    <text evidence="15">Lysophospholipase selective for N-acyl phosphatidylethanolamine (NAPE). Contributes to the biosynthesis of N-acyl ethanolamines, including the endocannabinoid anandamide by hydrolyzing the sn-1 and sn-2 acyl chains from N-acyl phosphatidylethanolamine (NAPE) generating glycerophospho-N-acyl ethanolamine (GP-NAE), an intermediate for N-acyl ethanolamine biosynthesis. Hydrolyzes substrates bearing saturated, monounsaturated, polyunsaturated N-acyl chains. Shows no significant activity towards other lysophospholipids, including lysophosphatidylcholine, lysophosphatidylethanolamine and lysophosphatidylserine.</text>
</comment>
<proteinExistence type="inferred from homology"/>
<accession>A0A671SNW8</accession>
<reference evidence="20" key="2">
    <citation type="submission" date="2025-09" db="UniProtKB">
        <authorList>
            <consortium name="Ensembl"/>
        </authorList>
    </citation>
    <scope>IDENTIFICATION</scope>
</reference>
<dbReference type="GO" id="GO:0055088">
    <property type="term" value="P:lipid homeostasis"/>
    <property type="evidence" value="ECO:0007669"/>
    <property type="project" value="TreeGrafter"/>
</dbReference>
<comment type="catalytic activity">
    <reaction evidence="11">
        <text>N-(5Z,8Z,11Z,14Z-eicosatetraenoyl)-1-(9Z-octadecenoyl)-sn-glycero-3-phosphoethanolamine + H2O = N-(5Z,8Z,11Z,14Z-eicosatetraenoyl)-sn-glycero-3-phosphoethanolamine + (9Z)-octadecenoate + H(+)</text>
        <dbReference type="Rhea" id="RHEA:45400"/>
        <dbReference type="ChEBI" id="CHEBI:15377"/>
        <dbReference type="ChEBI" id="CHEBI:15378"/>
        <dbReference type="ChEBI" id="CHEBI:30823"/>
        <dbReference type="ChEBI" id="CHEBI:85223"/>
        <dbReference type="ChEBI" id="CHEBI:85230"/>
    </reaction>
    <physiologicalReaction direction="left-to-right" evidence="11">
        <dbReference type="Rhea" id="RHEA:45401"/>
    </physiologicalReaction>
</comment>
<gene>
    <name evidence="20" type="primary">LOC107655861</name>
</gene>
<keyword evidence="1" id="KW-0378">Hydrolase</keyword>
<name>A0A671SNW8_9TELE</name>
<protein>
    <recommendedName>
        <fullName evidence="16">(Lyso)-N-acylphosphatidylethanolamine lipase</fullName>
    </recommendedName>
    <alternativeName>
        <fullName evidence="17">Alpha/beta hydrolase domain-containing protein 4</fullName>
    </alternativeName>
    <alternativeName>
        <fullName evidence="18">Alpha/beta-hydrolase 4</fullName>
    </alternativeName>
</protein>
<organism evidence="20 21">
    <name type="scientific">Sinocyclocheilus anshuiensis</name>
    <dbReference type="NCBI Taxonomy" id="1608454"/>
    <lineage>
        <taxon>Eukaryota</taxon>
        <taxon>Metazoa</taxon>
        <taxon>Chordata</taxon>
        <taxon>Craniata</taxon>
        <taxon>Vertebrata</taxon>
        <taxon>Euteleostomi</taxon>
        <taxon>Actinopterygii</taxon>
        <taxon>Neopterygii</taxon>
        <taxon>Teleostei</taxon>
        <taxon>Ostariophysi</taxon>
        <taxon>Cypriniformes</taxon>
        <taxon>Cyprinidae</taxon>
        <taxon>Cyprininae</taxon>
        <taxon>Sinocyclocheilus</taxon>
    </lineage>
</organism>
<evidence type="ECO:0000256" key="5">
    <source>
        <dbReference type="ARBA" id="ARBA00048221"/>
    </source>
</evidence>
<evidence type="ECO:0000313" key="21">
    <source>
        <dbReference type="Proteomes" id="UP000472260"/>
    </source>
</evidence>
<dbReference type="InterPro" id="IPR000073">
    <property type="entry name" value="AB_hydrolase_1"/>
</dbReference>
<evidence type="ECO:0000259" key="19">
    <source>
        <dbReference type="Pfam" id="PF00561"/>
    </source>
</evidence>
<dbReference type="GO" id="GO:0006654">
    <property type="term" value="P:phosphatidic acid biosynthetic process"/>
    <property type="evidence" value="ECO:0007669"/>
    <property type="project" value="TreeGrafter"/>
</dbReference>
<evidence type="ECO:0000256" key="4">
    <source>
        <dbReference type="ARBA" id="ARBA00038097"/>
    </source>
</evidence>
<dbReference type="PANTHER" id="PTHR42886">
    <property type="entry name" value="RE40534P-RELATED"/>
    <property type="match status" value="1"/>
</dbReference>
<dbReference type="PRINTS" id="PR00111">
    <property type="entry name" value="ABHYDROLASE"/>
</dbReference>
<comment type="catalytic activity">
    <reaction evidence="14">
        <text>1-octadecanoyl-2-(9Z-octadecenoyl)-sn-glycero-3-phospho-(N-hexadecanoyl)-serine + H2O = 1-octadecanoyl-2-hydroxy-sn-glycero-3-phospho-(N-hexadecanoyl)-serine + (9Z)-octadecenoate + H(+)</text>
        <dbReference type="Rhea" id="RHEA:55236"/>
        <dbReference type="ChEBI" id="CHEBI:15377"/>
        <dbReference type="ChEBI" id="CHEBI:15378"/>
        <dbReference type="ChEBI" id="CHEBI:30823"/>
        <dbReference type="ChEBI" id="CHEBI:138661"/>
        <dbReference type="ChEBI" id="CHEBI:138662"/>
    </reaction>
    <physiologicalReaction direction="left-to-right" evidence="14">
        <dbReference type="Rhea" id="RHEA:55237"/>
    </physiologicalReaction>
</comment>
<evidence type="ECO:0000256" key="6">
    <source>
        <dbReference type="ARBA" id="ARBA00050206"/>
    </source>
</evidence>
<comment type="catalytic activity">
    <reaction evidence="10">
        <text>N,1-di-(9Z-octadecenoyl)-sn-glycero-3-phosphoethanolamine + H2O = N-(9Z-octadecenoyl)-sn-glycero-3-phosphoethanolamine + (9Z)-octadecenoate + H(+)</text>
        <dbReference type="Rhea" id="RHEA:45396"/>
        <dbReference type="ChEBI" id="CHEBI:15377"/>
        <dbReference type="ChEBI" id="CHEBI:15378"/>
        <dbReference type="ChEBI" id="CHEBI:30823"/>
        <dbReference type="ChEBI" id="CHEBI:85222"/>
        <dbReference type="ChEBI" id="CHEBI:85229"/>
    </reaction>
    <physiologicalReaction direction="left-to-right" evidence="10">
        <dbReference type="Rhea" id="RHEA:45397"/>
    </physiologicalReaction>
</comment>
<dbReference type="OrthoDB" id="7457040at2759"/>
<evidence type="ECO:0000256" key="2">
    <source>
        <dbReference type="ARBA" id="ARBA00022963"/>
    </source>
</evidence>
<dbReference type="KEGG" id="sanh:107655861"/>
<dbReference type="Proteomes" id="UP000472260">
    <property type="component" value="Unassembled WGS sequence"/>
</dbReference>
<comment type="catalytic activity">
    <reaction evidence="7">
        <text>N-octadecanoyl-1-(9Z-octadecenoyl)-sn-glycero-3-phosphoethanolamine + H2O = N-octadecanoyl-sn-glycero-3-phospho-ethanolamine + (9Z)-octadecenoate + H(+)</text>
        <dbReference type="Rhea" id="RHEA:45388"/>
        <dbReference type="ChEBI" id="CHEBI:15377"/>
        <dbReference type="ChEBI" id="CHEBI:15378"/>
        <dbReference type="ChEBI" id="CHEBI:30823"/>
        <dbReference type="ChEBI" id="CHEBI:85219"/>
        <dbReference type="ChEBI" id="CHEBI:85227"/>
    </reaction>
    <physiologicalReaction direction="left-to-right" evidence="7">
        <dbReference type="Rhea" id="RHEA:45389"/>
    </physiologicalReaction>
</comment>
<evidence type="ECO:0000256" key="8">
    <source>
        <dbReference type="ARBA" id="ARBA00050883"/>
    </source>
</evidence>
<dbReference type="PANTHER" id="PTHR42886:SF21">
    <property type="entry name" value="(LYSO)-N-ACYLPHOSPHATIDYLETHANOLAMINE LIPASE"/>
    <property type="match status" value="1"/>
</dbReference>
<evidence type="ECO:0000256" key="10">
    <source>
        <dbReference type="ARBA" id="ARBA00051149"/>
    </source>
</evidence>
<dbReference type="Ensembl" id="ENSSANT00000104215.1">
    <property type="protein sequence ID" value="ENSSANP00000098142.1"/>
    <property type="gene ID" value="ENSSANG00000048325.1"/>
</dbReference>
<dbReference type="GO" id="GO:0042171">
    <property type="term" value="F:lysophosphatidic acid acyltransferase activity"/>
    <property type="evidence" value="ECO:0007669"/>
    <property type="project" value="TreeGrafter"/>
</dbReference>
<comment type="catalytic activity">
    <reaction evidence="9">
        <text>N-eicosanoyl-1-(9Z-octadecenoyl)-sn-glycero-3-phosphoethanolamine + H2O = N-eicosanoyl-sn-glycero-3-phosphoethanolamine + (9Z)-octadecenoate + H(+)</text>
        <dbReference type="Rhea" id="RHEA:45392"/>
        <dbReference type="ChEBI" id="CHEBI:15377"/>
        <dbReference type="ChEBI" id="CHEBI:15378"/>
        <dbReference type="ChEBI" id="CHEBI:30823"/>
        <dbReference type="ChEBI" id="CHEBI:85221"/>
        <dbReference type="ChEBI" id="CHEBI:85228"/>
    </reaction>
    <physiologicalReaction direction="left-to-right" evidence="9">
        <dbReference type="Rhea" id="RHEA:45393"/>
    </physiologicalReaction>
</comment>
<evidence type="ECO:0000256" key="17">
    <source>
        <dbReference type="ARBA" id="ARBA00076451"/>
    </source>
</evidence>
<keyword evidence="21" id="KW-1185">Reference proteome</keyword>
<comment type="catalytic activity">
    <reaction evidence="6">
        <text>N-hexadecanoyl-1-(9Z-octadecenoyl)-sn-glycero-3-phosphoethanolamine + H2O = N-hexadecanoyl-sn-glycero-3-phosphoethanolamine + (9Z)-octadecenoate + H(+)</text>
        <dbReference type="Rhea" id="RHEA:45384"/>
        <dbReference type="ChEBI" id="CHEBI:15377"/>
        <dbReference type="ChEBI" id="CHEBI:15378"/>
        <dbReference type="ChEBI" id="CHEBI:30823"/>
        <dbReference type="ChEBI" id="CHEBI:85217"/>
        <dbReference type="ChEBI" id="CHEBI:85226"/>
    </reaction>
    <physiologicalReaction direction="left-to-right" evidence="6">
        <dbReference type="Rhea" id="RHEA:45385"/>
    </physiologicalReaction>
</comment>
<comment type="catalytic activity">
    <reaction evidence="5">
        <text>N-hexadecanoyl-1,2-di-(9Z-octadecenoyl)-sn-glycero-3-phosphoethanolamine + H2O = N-hexadecanoyl-1-(9Z-octadecenoyl)-sn-glycero-3-phosphoethanolamine + (9Z)-octadecenoate + H(+)</text>
        <dbReference type="Rhea" id="RHEA:45424"/>
        <dbReference type="ChEBI" id="CHEBI:15377"/>
        <dbReference type="ChEBI" id="CHEBI:15378"/>
        <dbReference type="ChEBI" id="CHEBI:30823"/>
        <dbReference type="ChEBI" id="CHEBI:78097"/>
        <dbReference type="ChEBI" id="CHEBI:85217"/>
    </reaction>
    <physiologicalReaction direction="left-to-right" evidence="5">
        <dbReference type="Rhea" id="RHEA:45425"/>
    </physiologicalReaction>
</comment>
<evidence type="ECO:0000256" key="3">
    <source>
        <dbReference type="ARBA" id="ARBA00023098"/>
    </source>
</evidence>
<dbReference type="GO" id="GO:0016042">
    <property type="term" value="P:lipid catabolic process"/>
    <property type="evidence" value="ECO:0007669"/>
    <property type="project" value="UniProtKB-KW"/>
</dbReference>
<evidence type="ECO:0000256" key="16">
    <source>
        <dbReference type="ARBA" id="ARBA00068782"/>
    </source>
</evidence>
<keyword evidence="3" id="KW-0443">Lipid metabolism</keyword>
<dbReference type="Gene3D" id="3.40.50.1820">
    <property type="entry name" value="alpha/beta hydrolase"/>
    <property type="match status" value="1"/>
</dbReference>
<dbReference type="GO" id="GO:0004622">
    <property type="term" value="F:phosphatidylcholine lysophospholipase activity"/>
    <property type="evidence" value="ECO:0007669"/>
    <property type="project" value="TreeGrafter"/>
</dbReference>
<comment type="catalytic activity">
    <reaction evidence="13">
        <text>an N-acyl-1,2-diacyl-sn-glycero-3-phosphoethanolamine + H2O = N,1-diacyl-sn-glycero-3-phosphoethanolamine + a fatty acid + H(+)</text>
        <dbReference type="Rhea" id="RHEA:45460"/>
        <dbReference type="ChEBI" id="CHEBI:15377"/>
        <dbReference type="ChEBI" id="CHEBI:15378"/>
        <dbReference type="ChEBI" id="CHEBI:28868"/>
        <dbReference type="ChEBI" id="CHEBI:62537"/>
        <dbReference type="ChEBI" id="CHEBI:85216"/>
    </reaction>
    <physiologicalReaction direction="left-to-right" evidence="13">
        <dbReference type="Rhea" id="RHEA:45461"/>
    </physiologicalReaction>
</comment>
<dbReference type="InterPro" id="IPR029058">
    <property type="entry name" value="AB_hydrolase_fold"/>
</dbReference>
<dbReference type="FunFam" id="3.40.50.1820:FF:000044">
    <property type="entry name" value="Abhydrolase domain containing 4"/>
    <property type="match status" value="1"/>
</dbReference>
<dbReference type="GeneID" id="107655861"/>